<name>A0A1N6D3K1_9BACT</name>
<dbReference type="STRING" id="536979.SAMN04488055_0195"/>
<dbReference type="AlphaFoldDB" id="A0A1N6D3K1"/>
<reference evidence="1 2" key="1">
    <citation type="submission" date="2016-11" db="EMBL/GenBank/DDBJ databases">
        <authorList>
            <person name="Jaros S."/>
            <person name="Januszkiewicz K."/>
            <person name="Wedrychowicz H."/>
        </authorList>
    </citation>
    <scope>NUCLEOTIDE SEQUENCE [LARGE SCALE GENOMIC DNA]</scope>
    <source>
        <strain evidence="1 2">DSM 24787</strain>
    </source>
</reference>
<protein>
    <submittedName>
        <fullName evidence="1">Uncharacterized protein</fullName>
    </submittedName>
</protein>
<dbReference type="RefSeq" id="WP_074237313.1">
    <property type="nucleotide sequence ID" value="NZ_CP154260.1"/>
</dbReference>
<evidence type="ECO:0000313" key="1">
    <source>
        <dbReference type="EMBL" id="SIN65283.1"/>
    </source>
</evidence>
<dbReference type="EMBL" id="FSRA01000001">
    <property type="protein sequence ID" value="SIN65283.1"/>
    <property type="molecule type" value="Genomic_DNA"/>
</dbReference>
<gene>
    <name evidence="1" type="ORF">SAMN04488055_0195</name>
</gene>
<keyword evidence="2" id="KW-1185">Reference proteome</keyword>
<accession>A0A1N6D3K1</accession>
<evidence type="ECO:0000313" key="2">
    <source>
        <dbReference type="Proteomes" id="UP000185003"/>
    </source>
</evidence>
<sequence>MNMLFYYEEIYNAAIERINKLVNLSENLTHRLNRLITQEDIDAVTERSMFSSGNVLCPDAAAEYAGISKLLELDMQEE</sequence>
<organism evidence="1 2">
    <name type="scientific">Chitinophaga niabensis</name>
    <dbReference type="NCBI Taxonomy" id="536979"/>
    <lineage>
        <taxon>Bacteria</taxon>
        <taxon>Pseudomonadati</taxon>
        <taxon>Bacteroidota</taxon>
        <taxon>Chitinophagia</taxon>
        <taxon>Chitinophagales</taxon>
        <taxon>Chitinophagaceae</taxon>
        <taxon>Chitinophaga</taxon>
    </lineage>
</organism>
<dbReference type="OrthoDB" id="673841at2"/>
<dbReference type="Proteomes" id="UP000185003">
    <property type="component" value="Unassembled WGS sequence"/>
</dbReference>
<proteinExistence type="predicted"/>